<dbReference type="PANTHER" id="PTHR28027:SF2">
    <property type="entry name" value="TRANSCRIPTIONAL REGULATOR MIT1"/>
    <property type="match status" value="1"/>
</dbReference>
<comment type="caution">
    <text evidence="3">The sequence shown here is derived from an EMBL/GenBank/DDBJ whole genome shotgun (WGS) entry which is preliminary data.</text>
</comment>
<dbReference type="GO" id="GO:0003677">
    <property type="term" value="F:DNA binding"/>
    <property type="evidence" value="ECO:0007669"/>
    <property type="project" value="TreeGrafter"/>
</dbReference>
<dbReference type="EMBL" id="JELW01000136">
    <property type="protein sequence ID" value="EXU94862.1"/>
    <property type="molecule type" value="Genomic_DNA"/>
</dbReference>
<evidence type="ECO:0000313" key="3">
    <source>
        <dbReference type="EMBL" id="EXU94862.1"/>
    </source>
</evidence>
<dbReference type="Proteomes" id="UP000030151">
    <property type="component" value="Unassembled WGS sequence"/>
</dbReference>
<dbReference type="PANTHER" id="PTHR28027">
    <property type="entry name" value="TRANSCRIPTIONAL REGULATOR MIT1"/>
    <property type="match status" value="1"/>
</dbReference>
<sequence length="279" mass="31623">MDSCQAKKHSQLCPTWHGHISSTMDILILVEAYLRNHLSGVPRRPDDIEKRDLIKSGSVFIIDQHDSGIKRWTDGRSWSPSRIFGDFLLYTELERPWKSSIKPINVTIRGLSGRETSQSRCEKSLSEPQKRTRSFRGTAFSSYSLKSGGLVKKTITISYNHRSYHVISYYSVDDAFLGRLMTVSQDPALAGLLPRLELLLPRRLQPERAREARSHLSSGRSSRMNRQLEASDVTNVPPLGSLLNLHNSQHYEYGMHNLVRVGPESSLSAPASLENLRIR</sequence>
<dbReference type="InterPro" id="IPR018608">
    <property type="entry name" value="Gti1/Pac2"/>
</dbReference>
<evidence type="ECO:0000256" key="1">
    <source>
        <dbReference type="ARBA" id="ARBA00008359"/>
    </source>
</evidence>
<feature type="region of interest" description="Disordered" evidence="2">
    <location>
        <begin position="207"/>
        <end position="231"/>
    </location>
</feature>
<dbReference type="Pfam" id="PF09729">
    <property type="entry name" value="Gti1_Pac2"/>
    <property type="match status" value="1"/>
</dbReference>
<evidence type="ECO:0000256" key="2">
    <source>
        <dbReference type="SAM" id="MobiDB-lite"/>
    </source>
</evidence>
<gene>
    <name evidence="3" type="ORF">X797_012060</name>
</gene>
<dbReference type="AlphaFoldDB" id="A0A014P0X4"/>
<organism evidence="3 4">
    <name type="scientific">Metarhizium robertsii</name>
    <dbReference type="NCBI Taxonomy" id="568076"/>
    <lineage>
        <taxon>Eukaryota</taxon>
        <taxon>Fungi</taxon>
        <taxon>Dikarya</taxon>
        <taxon>Ascomycota</taxon>
        <taxon>Pezizomycotina</taxon>
        <taxon>Sordariomycetes</taxon>
        <taxon>Hypocreomycetidae</taxon>
        <taxon>Hypocreales</taxon>
        <taxon>Clavicipitaceae</taxon>
        <taxon>Metarhizium</taxon>
    </lineage>
</organism>
<protein>
    <submittedName>
        <fullName evidence="3">Gti1/Pac2 family transporter</fullName>
    </submittedName>
</protein>
<proteinExistence type="inferred from homology"/>
<feature type="compositionally biased region" description="Polar residues" evidence="2">
    <location>
        <begin position="215"/>
        <end position="225"/>
    </location>
</feature>
<accession>A0A014P0X4</accession>
<evidence type="ECO:0000313" key="4">
    <source>
        <dbReference type="Proteomes" id="UP000030151"/>
    </source>
</evidence>
<reference evidence="3 4" key="1">
    <citation type="submission" date="2014-02" db="EMBL/GenBank/DDBJ databases">
        <title>The genome sequence of the entomopathogenic fungus Metarhizium robertsii ARSEF 2575.</title>
        <authorList>
            <person name="Giuliano Garisto Donzelli B."/>
            <person name="Roe B.A."/>
            <person name="Macmil S.L."/>
            <person name="Krasnoff S.B."/>
            <person name="Gibson D.M."/>
        </authorList>
    </citation>
    <scope>NUCLEOTIDE SEQUENCE [LARGE SCALE GENOMIC DNA]</scope>
    <source>
        <strain evidence="3 4">ARSEF 2575</strain>
    </source>
</reference>
<name>A0A014P0X4_9HYPO</name>
<dbReference type="HOGENOM" id="CLU_028895_1_0_1"/>
<comment type="similarity">
    <text evidence="1">Belongs to the MIT1/WOR1 family.</text>
</comment>